<organism evidence="2 3">
    <name type="scientific">Medicago truncatula</name>
    <name type="common">Barrel medic</name>
    <name type="synonym">Medicago tribuloides</name>
    <dbReference type="NCBI Taxonomy" id="3880"/>
    <lineage>
        <taxon>Eukaryota</taxon>
        <taxon>Viridiplantae</taxon>
        <taxon>Streptophyta</taxon>
        <taxon>Embryophyta</taxon>
        <taxon>Tracheophyta</taxon>
        <taxon>Spermatophyta</taxon>
        <taxon>Magnoliopsida</taxon>
        <taxon>eudicotyledons</taxon>
        <taxon>Gunneridae</taxon>
        <taxon>Pentapetalae</taxon>
        <taxon>rosids</taxon>
        <taxon>fabids</taxon>
        <taxon>Fabales</taxon>
        <taxon>Fabaceae</taxon>
        <taxon>Papilionoideae</taxon>
        <taxon>50 kb inversion clade</taxon>
        <taxon>NPAAA clade</taxon>
        <taxon>Hologalegina</taxon>
        <taxon>IRL clade</taxon>
        <taxon>Trifolieae</taxon>
        <taxon>Medicago</taxon>
    </lineage>
</organism>
<evidence type="ECO:0000313" key="3">
    <source>
        <dbReference type="Proteomes" id="UP000265566"/>
    </source>
</evidence>
<feature type="domain" description="F-box" evidence="1">
    <location>
        <begin position="14"/>
        <end position="60"/>
    </location>
</feature>
<dbReference type="Gene3D" id="1.20.1280.50">
    <property type="match status" value="1"/>
</dbReference>
<comment type="caution">
    <text evidence="2">The sequence shown here is derived from an EMBL/GenBank/DDBJ whole genome shotgun (WGS) entry which is preliminary data.</text>
</comment>
<dbReference type="SUPFAM" id="SSF81383">
    <property type="entry name" value="F-box domain"/>
    <property type="match status" value="1"/>
</dbReference>
<dbReference type="AlphaFoldDB" id="A0A396GR07"/>
<evidence type="ECO:0000313" key="2">
    <source>
        <dbReference type="EMBL" id="RHN41107.1"/>
    </source>
</evidence>
<dbReference type="SMART" id="SM00256">
    <property type="entry name" value="FBOX"/>
    <property type="match status" value="1"/>
</dbReference>
<dbReference type="Proteomes" id="UP000265566">
    <property type="component" value="Chromosome 8"/>
</dbReference>
<dbReference type="Pfam" id="PF23622">
    <property type="entry name" value="LRR_At1g61320_AtMIF1"/>
    <property type="match status" value="1"/>
</dbReference>
<accession>A0A396GR07</accession>
<proteinExistence type="predicted"/>
<dbReference type="Pfam" id="PF00646">
    <property type="entry name" value="F-box"/>
    <property type="match status" value="1"/>
</dbReference>
<dbReference type="SUPFAM" id="SSF52047">
    <property type="entry name" value="RNI-like"/>
    <property type="match status" value="1"/>
</dbReference>
<dbReference type="PANTHER" id="PTHR31900">
    <property type="entry name" value="F-BOX/RNI SUPERFAMILY PROTEIN-RELATED"/>
    <property type="match status" value="1"/>
</dbReference>
<reference evidence="3" key="1">
    <citation type="journal article" date="2018" name="Nat. Plants">
        <title>Whole-genome landscape of Medicago truncatula symbiotic genes.</title>
        <authorList>
            <person name="Pecrix Y."/>
            <person name="Staton S.E."/>
            <person name="Sallet E."/>
            <person name="Lelandais-Briere C."/>
            <person name="Moreau S."/>
            <person name="Carrere S."/>
            <person name="Blein T."/>
            <person name="Jardinaud M.F."/>
            <person name="Latrasse D."/>
            <person name="Zouine M."/>
            <person name="Zahm M."/>
            <person name="Kreplak J."/>
            <person name="Mayjonade B."/>
            <person name="Satge C."/>
            <person name="Perez M."/>
            <person name="Cauet S."/>
            <person name="Marande W."/>
            <person name="Chantry-Darmon C."/>
            <person name="Lopez-Roques C."/>
            <person name="Bouchez O."/>
            <person name="Berard A."/>
            <person name="Debelle F."/>
            <person name="Munos S."/>
            <person name="Bendahmane A."/>
            <person name="Berges H."/>
            <person name="Niebel A."/>
            <person name="Buitink J."/>
            <person name="Frugier F."/>
            <person name="Benhamed M."/>
            <person name="Crespi M."/>
            <person name="Gouzy J."/>
            <person name="Gamas P."/>
        </authorList>
    </citation>
    <scope>NUCLEOTIDE SEQUENCE [LARGE SCALE GENOMIC DNA]</scope>
    <source>
        <strain evidence="3">cv. Jemalong A17</strain>
    </source>
</reference>
<dbReference type="Gramene" id="rna47396">
    <property type="protein sequence ID" value="RHN41107.1"/>
    <property type="gene ID" value="gene47396"/>
</dbReference>
<dbReference type="OrthoDB" id="1411830at2759"/>
<protein>
    <submittedName>
        <fullName evidence="2">Putative F-box domain, FBD domain, leucine-rich repeat domain, L domain-containing protein</fullName>
    </submittedName>
</protein>
<dbReference type="PANTHER" id="PTHR31900:SF32">
    <property type="entry name" value="F-BOX_RNI_FBD-LIKE DOMAIN PROTEIN"/>
    <property type="match status" value="1"/>
</dbReference>
<dbReference type="InterPro" id="IPR036047">
    <property type="entry name" value="F-box-like_dom_sf"/>
</dbReference>
<gene>
    <name evidence="2" type="ORF">MtrunA17_Chr8g0362521</name>
</gene>
<dbReference type="CDD" id="cd22160">
    <property type="entry name" value="F-box_AtFBL13-like"/>
    <property type="match status" value="1"/>
</dbReference>
<dbReference type="InterPro" id="IPR053781">
    <property type="entry name" value="F-box_AtFBL13-like"/>
</dbReference>
<dbReference type="InterPro" id="IPR001810">
    <property type="entry name" value="F-box_dom"/>
</dbReference>
<dbReference type="PROSITE" id="PS50181">
    <property type="entry name" value="FBOX"/>
    <property type="match status" value="1"/>
</dbReference>
<dbReference type="InterPro" id="IPR055357">
    <property type="entry name" value="LRR_At1g61320_AtMIF1"/>
</dbReference>
<name>A0A396GR07_MEDTR</name>
<dbReference type="InterPro" id="IPR006566">
    <property type="entry name" value="FBD"/>
</dbReference>
<dbReference type="SMART" id="SM00579">
    <property type="entry name" value="FBD"/>
    <property type="match status" value="1"/>
</dbReference>
<dbReference type="EMBL" id="PSQE01000008">
    <property type="protein sequence ID" value="RHN41107.1"/>
    <property type="molecule type" value="Genomic_DNA"/>
</dbReference>
<dbReference type="InterPro" id="IPR050232">
    <property type="entry name" value="FBL13/AtMIF1-like"/>
</dbReference>
<evidence type="ECO:0000259" key="1">
    <source>
        <dbReference type="PROSITE" id="PS50181"/>
    </source>
</evidence>
<sequence>MMVEESSSIRLRLQDRINNLPNSVLHHILSFLPTKTSVHTSLVCRRWRNLWKNLQTFNFCDNSHYMIYDEDNIKQFLCFTVFVNAVLSLRRSRDTRKFHLSCVHFPSDPFFAYSVDTWISTVVGPQLEEFHLTLHCLDGFAFNLPQSLLSCSNLISVSLSGNILFQLQDSSGICLPSLKVLQLLLDMYLLDLNPVNIFLSACHVLEDLEMSFTHESLAILRVPTSLKRLKIMVETKVGACLEIDAPDLKFLSLTNVTISHAATIGNLHKVEEAFLDVLPTPESESVEPLLNLLRALSGIKHLELFSSTTKWLSAAPTSDFPEFHYLLHLQLFLLSFNFNFIFDMLHKCPILQTLITFNDKMDPSFDSSPAYGWETKPQSVPKCLVSHLTFIKFEAYLGHSNELEFIGYVLQNGLVLKTVLIDDFYMMNQPEEWKEKIYDLPRGTMCQLKIH</sequence>